<evidence type="ECO:0000313" key="2">
    <source>
        <dbReference type="EMBL" id="CAJ1064991.1"/>
    </source>
</evidence>
<gene>
    <name evidence="2" type="ORF">XNOV1_A013549</name>
</gene>
<proteinExistence type="predicted"/>
<evidence type="ECO:0000256" key="1">
    <source>
        <dbReference type="SAM" id="MobiDB-lite"/>
    </source>
</evidence>
<organism evidence="2 3">
    <name type="scientific">Xyrichtys novacula</name>
    <name type="common">Pearly razorfish</name>
    <name type="synonym">Hemipteronotus novacula</name>
    <dbReference type="NCBI Taxonomy" id="13765"/>
    <lineage>
        <taxon>Eukaryota</taxon>
        <taxon>Metazoa</taxon>
        <taxon>Chordata</taxon>
        <taxon>Craniata</taxon>
        <taxon>Vertebrata</taxon>
        <taxon>Euteleostomi</taxon>
        <taxon>Actinopterygii</taxon>
        <taxon>Neopterygii</taxon>
        <taxon>Teleostei</taxon>
        <taxon>Neoteleostei</taxon>
        <taxon>Acanthomorphata</taxon>
        <taxon>Eupercaria</taxon>
        <taxon>Labriformes</taxon>
        <taxon>Labridae</taxon>
        <taxon>Xyrichtys</taxon>
    </lineage>
</organism>
<feature type="region of interest" description="Disordered" evidence="1">
    <location>
        <begin position="59"/>
        <end position="87"/>
    </location>
</feature>
<dbReference type="AlphaFoldDB" id="A0AAV1FVI6"/>
<accession>A0AAV1FVI6</accession>
<evidence type="ECO:0000313" key="3">
    <source>
        <dbReference type="Proteomes" id="UP001178508"/>
    </source>
</evidence>
<protein>
    <submittedName>
        <fullName evidence="2">Uncharacterized protein</fullName>
    </submittedName>
</protein>
<dbReference type="EMBL" id="OY660873">
    <property type="protein sequence ID" value="CAJ1064991.1"/>
    <property type="molecule type" value="Genomic_DNA"/>
</dbReference>
<keyword evidence="3" id="KW-1185">Reference proteome</keyword>
<sequence length="204" mass="22595">MKAAAVLVELLNLEAIQDNLKGAAAYSVAKRQEGVWIVAVVLMAVFVFSPEASQSVDPWELKQRASGGPQHPQTPTREKTEKPGGTRAEVFEPSLTLTWKNNLSSKNLLSYEETKNKVSDPNRATRTDLLQEVLHSTFRVYFHGVVVCVCSSQCASPLIDSCGRAAQRQRDEEHKEPETPNPFLVITNVHQRRPVISGSRESAD</sequence>
<dbReference type="Proteomes" id="UP001178508">
    <property type="component" value="Chromosome 10"/>
</dbReference>
<reference evidence="2" key="1">
    <citation type="submission" date="2023-08" db="EMBL/GenBank/DDBJ databases">
        <authorList>
            <person name="Alioto T."/>
            <person name="Alioto T."/>
            <person name="Gomez Garrido J."/>
        </authorList>
    </citation>
    <scope>NUCLEOTIDE SEQUENCE</scope>
</reference>
<name>A0AAV1FVI6_XYRNO</name>